<gene>
    <name evidence="5" type="ORF">OK18_01165</name>
</gene>
<reference evidence="5 6" key="1">
    <citation type="submission" date="2014-11" db="EMBL/GenBank/DDBJ databases">
        <authorList>
            <person name="Park G.-S."/>
            <person name="Hong S.-J."/>
            <person name="Jung B.K."/>
            <person name="Khan A.R."/>
            <person name="Kwak Y."/>
            <person name="Shin J.-H."/>
        </authorList>
    </citation>
    <scope>NUCLEOTIDE SEQUENCE [LARGE SCALE GENOMIC DNA]</scope>
    <source>
        <strain evidence="5 6">DSM 27622</strain>
    </source>
</reference>
<feature type="signal peptide" evidence="3">
    <location>
        <begin position="1"/>
        <end position="38"/>
    </location>
</feature>
<proteinExistence type="predicted"/>
<dbReference type="InterPro" id="IPR036388">
    <property type="entry name" value="WH-like_DNA-bd_sf"/>
</dbReference>
<feature type="domain" description="Peptidase S74" evidence="4">
    <location>
        <begin position="228"/>
        <end position="328"/>
    </location>
</feature>
<accession>A0A0G3LWT7</accession>
<dbReference type="InterPro" id="IPR030392">
    <property type="entry name" value="S74_ICA"/>
</dbReference>
<dbReference type="STRING" id="1324352.OK18_01165"/>
<keyword evidence="2" id="KW-0175">Coiled coil</keyword>
<evidence type="ECO:0000256" key="2">
    <source>
        <dbReference type="SAM" id="Coils"/>
    </source>
</evidence>
<dbReference type="NCBIfam" id="TIGR04183">
    <property type="entry name" value="Por_Secre_tail"/>
    <property type="match status" value="1"/>
</dbReference>
<protein>
    <recommendedName>
        <fullName evidence="4">Peptidase S74 domain-containing protein</fullName>
    </recommendedName>
</protein>
<feature type="chain" id="PRO_5005184675" description="Peptidase S74 domain-containing protein" evidence="3">
    <location>
        <begin position="39"/>
        <end position="436"/>
    </location>
</feature>
<keyword evidence="1 3" id="KW-0732">Signal</keyword>
<dbReference type="Pfam" id="PF18962">
    <property type="entry name" value="Por_Secre_tail"/>
    <property type="match status" value="1"/>
</dbReference>
<evidence type="ECO:0000313" key="6">
    <source>
        <dbReference type="Proteomes" id="UP000035213"/>
    </source>
</evidence>
<dbReference type="PROSITE" id="PS51688">
    <property type="entry name" value="ICA"/>
    <property type="match status" value="1"/>
</dbReference>
<sequence length="436" mass="47428">MRTSGSLFNIIKQNYSMKTIKTFASLLLLSGVGFSVSAQNVWTGTTIPTTTSGNVGIANATPASRLDINSNSSVSALKITHGYKAIVGSNVPNITEIYTYPTNLLPTPSPSLINWLTYGGVFGLRSLSNTVNEDRMMYNDKDGNLKSSNLIMYSSPSFGNGTLINSIRGVAYLNFLNGGNGSGCGFCTISGGNNGIYMAGLGVGTDASSTFALDVYGTVRGQAFVTTSDKRLKDNIRPLKEGPSGLLNISSYSYTLKNKNQNGNTYRNTDTEKLHFGFMAQEVEKEFPNLVSKDEEGNYALNYIEFIPLLLNELKDQKKEINELKTKMEAMEAKISTLSEGKATRALNEKTPVPYSLEQNVPNPFNQETVIKFNAEGTDLKIGIYDLGGKQLQTIPVKKGERQISVSARILTPGTYIYNLMADGKVVDSKKMIVTN</sequence>
<dbReference type="OrthoDB" id="9807669at2"/>
<dbReference type="AlphaFoldDB" id="A0A0G3LWT7"/>
<dbReference type="PATRIC" id="fig|1324352.5.peg.252"/>
<evidence type="ECO:0000256" key="3">
    <source>
        <dbReference type="SAM" id="SignalP"/>
    </source>
</evidence>
<feature type="coiled-coil region" evidence="2">
    <location>
        <begin position="307"/>
        <end position="341"/>
    </location>
</feature>
<evidence type="ECO:0000256" key="1">
    <source>
        <dbReference type="ARBA" id="ARBA00022729"/>
    </source>
</evidence>
<dbReference type="Gene3D" id="1.10.10.10">
    <property type="entry name" value="Winged helix-like DNA-binding domain superfamily/Winged helix DNA-binding domain"/>
    <property type="match status" value="1"/>
</dbReference>
<evidence type="ECO:0000313" key="5">
    <source>
        <dbReference type="EMBL" id="AKK71431.1"/>
    </source>
</evidence>
<organism evidence="5 6">
    <name type="scientific">Chryseobacterium gallinarum</name>
    <dbReference type="NCBI Taxonomy" id="1324352"/>
    <lineage>
        <taxon>Bacteria</taxon>
        <taxon>Pseudomonadati</taxon>
        <taxon>Bacteroidota</taxon>
        <taxon>Flavobacteriia</taxon>
        <taxon>Flavobacteriales</taxon>
        <taxon>Weeksellaceae</taxon>
        <taxon>Chryseobacterium group</taxon>
        <taxon>Chryseobacterium</taxon>
    </lineage>
</organism>
<name>A0A0G3LWT7_CHRGL</name>
<dbReference type="Pfam" id="PF13884">
    <property type="entry name" value="Peptidase_S74"/>
    <property type="match status" value="1"/>
</dbReference>
<dbReference type="EMBL" id="CP009928">
    <property type="protein sequence ID" value="AKK71431.1"/>
    <property type="molecule type" value="Genomic_DNA"/>
</dbReference>
<evidence type="ECO:0000259" key="4">
    <source>
        <dbReference type="PROSITE" id="PS51688"/>
    </source>
</evidence>
<dbReference type="InterPro" id="IPR026444">
    <property type="entry name" value="Secre_tail"/>
</dbReference>
<dbReference type="KEGG" id="cgn:OK18_01165"/>
<dbReference type="Proteomes" id="UP000035213">
    <property type="component" value="Chromosome"/>
</dbReference>